<dbReference type="InterPro" id="IPR025060">
    <property type="entry name" value="DUF3999"/>
</dbReference>
<accession>A0AAN5AK11</accession>
<evidence type="ECO:0000256" key="1">
    <source>
        <dbReference type="SAM" id="Phobius"/>
    </source>
</evidence>
<keyword evidence="1" id="KW-1133">Transmembrane helix</keyword>
<evidence type="ECO:0000313" key="4">
    <source>
        <dbReference type="Proteomes" id="UP001310022"/>
    </source>
</evidence>
<feature type="signal peptide" evidence="2">
    <location>
        <begin position="1"/>
        <end position="21"/>
    </location>
</feature>
<comment type="caution">
    <text evidence="3">The sequence shown here is derived from an EMBL/GenBank/DDBJ whole genome shotgun (WGS) entry which is preliminary data.</text>
</comment>
<reference evidence="3 4" key="1">
    <citation type="submission" date="2021-12" db="EMBL/GenBank/DDBJ databases">
        <title>Genome sequencing of bacteria with rrn-lacking chromosome and rrn-plasmid.</title>
        <authorList>
            <person name="Anda M."/>
            <person name="Iwasaki W."/>
        </authorList>
    </citation>
    <scope>NUCLEOTIDE SEQUENCE [LARGE SCALE GENOMIC DNA]</scope>
    <source>
        <strain evidence="3 4">NBRC 15940</strain>
    </source>
</reference>
<dbReference type="Proteomes" id="UP001310022">
    <property type="component" value="Unassembled WGS sequence"/>
</dbReference>
<keyword evidence="1" id="KW-0812">Transmembrane</keyword>
<evidence type="ECO:0008006" key="5">
    <source>
        <dbReference type="Google" id="ProtNLM"/>
    </source>
</evidence>
<gene>
    <name evidence="3" type="ORF">PEDI_19590</name>
</gene>
<sequence>MNKFLWLLLLIGSPIITEAQADNEYAYRRPLSEVKDVWHKISIPNEMFSQLNGDLSDLRILGRTSADTLEVPYILKKLEGQSRKLMVDFKLINQVKKEGVYFYTFKLNEGRSLNRIELDFGQENFDWKVQLAGSYDQQEWFEILADYRILSLHNDAADFKFSRLNFPESEFTYYRVAIKSATDPLFQKARLWQAKFDPGTYRKYSFLTQEVETEGKKTVIRLNLAGELPVSKLEIPVHSEYDYYRKFVVMCASDSFKTAKGWRWNFRPVYNGVLTSVRKNEFDFESVRAKKVKIHIENEDNAPLSVGQVSLEGPAYILLARFIEEADYFLYYGNKKALFPRYDIHRFSANIPKEVIALNLGEEEKLTSQPPDEKSNGLSDYWLWGVMVLIILLLGGFTLSMLKEKQATEADGNSFN</sequence>
<dbReference type="EMBL" id="BQKE01000001">
    <property type="protein sequence ID" value="GJM61407.1"/>
    <property type="molecule type" value="Genomic_DNA"/>
</dbReference>
<organism evidence="3 4">
    <name type="scientific">Persicobacter diffluens</name>
    <dbReference type="NCBI Taxonomy" id="981"/>
    <lineage>
        <taxon>Bacteria</taxon>
        <taxon>Pseudomonadati</taxon>
        <taxon>Bacteroidota</taxon>
        <taxon>Cytophagia</taxon>
        <taxon>Cytophagales</taxon>
        <taxon>Persicobacteraceae</taxon>
        <taxon>Persicobacter</taxon>
    </lineage>
</organism>
<keyword evidence="4" id="KW-1185">Reference proteome</keyword>
<evidence type="ECO:0000313" key="3">
    <source>
        <dbReference type="EMBL" id="GJM61407.1"/>
    </source>
</evidence>
<proteinExistence type="predicted"/>
<dbReference type="AlphaFoldDB" id="A0AAN5AK11"/>
<feature type="chain" id="PRO_5043013246" description="DUF3999 domain-containing protein" evidence="2">
    <location>
        <begin position="22"/>
        <end position="416"/>
    </location>
</feature>
<feature type="transmembrane region" description="Helical" evidence="1">
    <location>
        <begin position="381"/>
        <end position="402"/>
    </location>
</feature>
<keyword evidence="1" id="KW-0472">Membrane</keyword>
<protein>
    <recommendedName>
        <fullName evidence="5">DUF3999 domain-containing protein</fullName>
    </recommendedName>
</protein>
<dbReference type="Pfam" id="PF13163">
    <property type="entry name" value="DUF3999"/>
    <property type="match status" value="1"/>
</dbReference>
<name>A0AAN5AK11_9BACT</name>
<evidence type="ECO:0000256" key="2">
    <source>
        <dbReference type="SAM" id="SignalP"/>
    </source>
</evidence>
<dbReference type="RefSeq" id="WP_338236959.1">
    <property type="nucleotide sequence ID" value="NZ_BQKE01000001.1"/>
</dbReference>
<keyword evidence="2" id="KW-0732">Signal</keyword>